<dbReference type="AlphaFoldDB" id="A0A256A0K3"/>
<proteinExistence type="predicted"/>
<dbReference type="Proteomes" id="UP000216035">
    <property type="component" value="Unassembled WGS sequence"/>
</dbReference>
<keyword evidence="2" id="KW-1185">Reference proteome</keyword>
<protein>
    <submittedName>
        <fullName evidence="1">Uncharacterized protein</fullName>
    </submittedName>
</protein>
<dbReference type="OrthoDB" id="1461464at2"/>
<dbReference type="EMBL" id="NOXX01000147">
    <property type="protein sequence ID" value="OYQ47226.1"/>
    <property type="molecule type" value="Genomic_DNA"/>
</dbReference>
<sequence>MEKNKTYGQTEGRPANMRLASCGVKCLNSSSVFQINFSAGLTVLCPEIPHERQAPNRCVLFLQHCKNEKN</sequence>
<comment type="caution">
    <text evidence="1">The sequence shown here is derived from an EMBL/GenBank/DDBJ whole genome shotgun (WGS) entry which is preliminary data.</text>
</comment>
<evidence type="ECO:0000313" key="1">
    <source>
        <dbReference type="EMBL" id="OYQ47226.1"/>
    </source>
</evidence>
<name>A0A256A0K3_9FLAO</name>
<accession>A0A256A0K3</accession>
<gene>
    <name evidence="1" type="ORF">CHX27_03325</name>
</gene>
<evidence type="ECO:0000313" key="2">
    <source>
        <dbReference type="Proteomes" id="UP000216035"/>
    </source>
</evidence>
<organism evidence="1 2">
    <name type="scientific">Flavobacterium aurantiibacter</name>
    <dbReference type="NCBI Taxonomy" id="2023067"/>
    <lineage>
        <taxon>Bacteria</taxon>
        <taxon>Pseudomonadati</taxon>
        <taxon>Bacteroidota</taxon>
        <taxon>Flavobacteriia</taxon>
        <taxon>Flavobacteriales</taxon>
        <taxon>Flavobacteriaceae</taxon>
        <taxon>Flavobacterium</taxon>
    </lineage>
</organism>
<reference evidence="1 2" key="1">
    <citation type="submission" date="2017-07" db="EMBL/GenBank/DDBJ databases">
        <title>Flavobacterium cyanobacteriorum sp. nov., isolated from cyanobacterial aggregates in a eutrophic lake.</title>
        <authorList>
            <person name="Cai H."/>
        </authorList>
    </citation>
    <scope>NUCLEOTIDE SEQUENCE [LARGE SCALE GENOMIC DNA]</scope>
    <source>
        <strain evidence="1 2">TH167</strain>
    </source>
</reference>